<dbReference type="InterPro" id="IPR011108">
    <property type="entry name" value="RMMBL"/>
</dbReference>
<protein>
    <recommendedName>
        <fullName evidence="4">Cleavage and polyadenylation specificity factor subunit 2</fullName>
    </recommendedName>
    <alternativeName>
        <fullName evidence="4">Cleavage and polyadenylation specificity factor 100 kDa subunit</fullName>
    </alternativeName>
</protein>
<evidence type="ECO:0000259" key="6">
    <source>
        <dbReference type="SMART" id="SM01027"/>
    </source>
</evidence>
<proteinExistence type="inferred from homology"/>
<dbReference type="InterPro" id="IPR036866">
    <property type="entry name" value="RibonucZ/Hydroxyglut_hydro"/>
</dbReference>
<evidence type="ECO:0000256" key="5">
    <source>
        <dbReference type="SAM" id="MobiDB-lite"/>
    </source>
</evidence>
<dbReference type="Gene3D" id="3.40.50.10890">
    <property type="match status" value="1"/>
</dbReference>
<dbReference type="GO" id="GO:0006397">
    <property type="term" value="P:mRNA processing"/>
    <property type="evidence" value="ECO:0007669"/>
    <property type="project" value="UniProtKB-KW"/>
</dbReference>
<dbReference type="Pfam" id="PF07521">
    <property type="entry name" value="RMMBL"/>
    <property type="match status" value="1"/>
</dbReference>
<dbReference type="Gene3D" id="3.60.15.10">
    <property type="entry name" value="Ribonuclease Z/Hydroxyacylglutathione hydrolase-like"/>
    <property type="match status" value="1"/>
</dbReference>
<dbReference type="GO" id="GO:0003723">
    <property type="term" value="F:RNA binding"/>
    <property type="evidence" value="ECO:0007669"/>
    <property type="project" value="UniProtKB-KW"/>
</dbReference>
<feature type="compositionally biased region" description="Polar residues" evidence="5">
    <location>
        <begin position="541"/>
        <end position="551"/>
    </location>
</feature>
<evidence type="ECO:0000256" key="4">
    <source>
        <dbReference type="RuleBase" id="RU365006"/>
    </source>
</evidence>
<comment type="similarity">
    <text evidence="4">Belongs to the metallo-beta-lactamase superfamily. RNA-metabolizing metallo-beta-lactamase-like family. CPSF2/YSH1 subfamily.</text>
</comment>
<dbReference type="Proteomes" id="UP000887226">
    <property type="component" value="Unassembled WGS sequence"/>
</dbReference>
<keyword evidence="3 4" id="KW-0539">Nucleus</keyword>
<dbReference type="InterPro" id="IPR025069">
    <property type="entry name" value="Cpsf2_C"/>
</dbReference>
<keyword evidence="8" id="KW-1185">Reference proteome</keyword>
<dbReference type="OrthoDB" id="64353at2759"/>
<dbReference type="AlphaFoldDB" id="A0A9P7YVB7"/>
<evidence type="ECO:0000256" key="3">
    <source>
        <dbReference type="ARBA" id="ARBA00023242"/>
    </source>
</evidence>
<gene>
    <name evidence="7" type="ORF">BJ878DRAFT_296173</name>
</gene>
<dbReference type="Pfam" id="PF16661">
    <property type="entry name" value="Lactamase_B_6"/>
    <property type="match status" value="1"/>
</dbReference>
<evidence type="ECO:0000256" key="2">
    <source>
        <dbReference type="ARBA" id="ARBA00022664"/>
    </source>
</evidence>
<evidence type="ECO:0000256" key="1">
    <source>
        <dbReference type="ARBA" id="ARBA00004123"/>
    </source>
</evidence>
<dbReference type="InterPro" id="IPR035639">
    <property type="entry name" value="CPSF2_MBL"/>
</dbReference>
<name>A0A9P7YVB7_9HELO</name>
<dbReference type="InterPro" id="IPR027075">
    <property type="entry name" value="CPSF2"/>
</dbReference>
<dbReference type="CDD" id="cd16293">
    <property type="entry name" value="CPSF2-like_MBL-fold"/>
    <property type="match status" value="1"/>
</dbReference>
<feature type="region of interest" description="Disordered" evidence="5">
    <location>
        <begin position="825"/>
        <end position="850"/>
    </location>
</feature>
<dbReference type="Pfam" id="PF10996">
    <property type="entry name" value="Beta-Casp"/>
    <property type="match status" value="1"/>
</dbReference>
<dbReference type="InterPro" id="IPR001279">
    <property type="entry name" value="Metallo-B-lactamas"/>
</dbReference>
<dbReference type="PANTHER" id="PTHR45922">
    <property type="entry name" value="CLEAVAGE AND POLYADENYLATION SPECIFICITY FACTOR SUBUNIT 2"/>
    <property type="match status" value="1"/>
</dbReference>
<dbReference type="PANTHER" id="PTHR45922:SF1">
    <property type="entry name" value="CLEAVAGE AND POLYADENYLATION SPECIFICITY FACTOR SUBUNIT 2"/>
    <property type="match status" value="1"/>
</dbReference>
<dbReference type="Pfam" id="PF13299">
    <property type="entry name" value="CPSF100_C"/>
    <property type="match status" value="1"/>
</dbReference>
<dbReference type="SUPFAM" id="SSF56281">
    <property type="entry name" value="Metallo-hydrolase/oxidoreductase"/>
    <property type="match status" value="1"/>
</dbReference>
<comment type="subcellular location">
    <subcellularLocation>
        <location evidence="1 4">Nucleus</location>
    </subcellularLocation>
</comment>
<reference evidence="7" key="1">
    <citation type="journal article" date="2021" name="IMA Fungus">
        <title>Genomic characterization of three marine fungi, including Emericellopsis atlantica sp. nov. with signatures of a generalist lifestyle and marine biomass degradation.</title>
        <authorList>
            <person name="Hagestad O.C."/>
            <person name="Hou L."/>
            <person name="Andersen J.H."/>
            <person name="Hansen E.H."/>
            <person name="Altermark B."/>
            <person name="Li C."/>
            <person name="Kuhnert E."/>
            <person name="Cox R.J."/>
            <person name="Crous P.W."/>
            <person name="Spatafora J.W."/>
            <person name="Lail K."/>
            <person name="Amirebrahimi M."/>
            <person name="Lipzen A."/>
            <person name="Pangilinan J."/>
            <person name="Andreopoulos W."/>
            <person name="Hayes R.D."/>
            <person name="Ng V."/>
            <person name="Grigoriev I.V."/>
            <person name="Jackson S.A."/>
            <person name="Sutton T.D.S."/>
            <person name="Dobson A.D.W."/>
            <person name="Rama T."/>
        </authorList>
    </citation>
    <scope>NUCLEOTIDE SEQUENCE</scope>
    <source>
        <strain evidence="7">TRa3180A</strain>
    </source>
</reference>
<feature type="domain" description="Beta-Casp" evidence="6">
    <location>
        <begin position="287"/>
        <end position="443"/>
    </location>
</feature>
<evidence type="ECO:0000313" key="7">
    <source>
        <dbReference type="EMBL" id="KAG9240367.1"/>
    </source>
</evidence>
<accession>A0A9P7YVB7</accession>
<feature type="region of interest" description="Disordered" evidence="5">
    <location>
        <begin position="520"/>
        <end position="551"/>
    </location>
</feature>
<sequence length="953" mass="104867">MFTFCSLLGAQSESAASQSLLELDGGVKVLIDVGWDELFDGEKLKELEKQVPTLSLVLLTHATVAHLGAFAHCCKHFPLFQRVPIYATLPVIQLGRTLIQDLYLSTPVASTIIPRESLSEASYSYSQAININEDPNILLQPPTADEVASYFALINPLKYSQPHQPIPSPWSPPLNGLTITAYNAGHTLGGTIWHIQHGLESIVYAVDWNQAKENVLAGAAWLGGGRGAEVIEQLRKPTALICSTRGAERAALPGGLKKRDELLIDMIKSSVSKGGIVLIPTDSSARVLELAWLLEHRWRSAAKEDDSPLKTTKLYLASNNIRATMRFTRSMLEWMEDGIVREFEANSGEDKRNQESSGSGPFDFQHLRLLERRGQIDRILNETDNLGRSVGKVIIASDASLEWGFSKDVLRKITDDRRNLVILTEKMGHTQQGAARIGLARTLWSWWEERQDGVATEMTAQGQSLEQVYSGGRKVEYNTATRVPLEGEDLVVYQQFLATQRQLQNTLQPGGGTALALESSADVVDDASSDSSSDSEESDTEQQGKALNISATMGQANRKKIGLSDEDLGINILLRKKNVHDYDVRGKKGREKMFPIAIRKKRHDDYGELIRPEDFLRAEERDEIDGQDMRTGNIKHQNIGGKNKIGAVIAPTDRRISYGNNRQGRIDEPQFGIFGEVDDGAVDEGIEQETIGPSRLQLSKETISIDFRLAFVDFSGLHDQRSLQMLIPLIEPRKLILVGGMEDETLALAAVCRKSLSARFSTKEEIVFTPKMGEYVDASVDTNAWAVKLTDSLVKHLRWQDVKGLGVVTVTGRLDSKRAIELDVHEDEGSNKKQKLNSDSTAIVPGNGGQFTEMPTLDILPSSMQSATRTVAQPLHVGDLRLADLRKVMQALGHVAEFRGEGTLLIDGGVIVRKSGTGRVEVESVGFMGAEVRGASFYAVKERIYAGLAVVGG</sequence>
<dbReference type="SMART" id="SM01027">
    <property type="entry name" value="Beta-Casp"/>
    <property type="match status" value="1"/>
</dbReference>
<keyword evidence="2 4" id="KW-0507">mRNA processing</keyword>
<evidence type="ECO:0000313" key="8">
    <source>
        <dbReference type="Proteomes" id="UP000887226"/>
    </source>
</evidence>
<feature type="compositionally biased region" description="Acidic residues" evidence="5">
    <location>
        <begin position="523"/>
        <end position="540"/>
    </location>
</feature>
<organism evidence="7 8">
    <name type="scientific">Calycina marina</name>
    <dbReference type="NCBI Taxonomy" id="1763456"/>
    <lineage>
        <taxon>Eukaryota</taxon>
        <taxon>Fungi</taxon>
        <taxon>Dikarya</taxon>
        <taxon>Ascomycota</taxon>
        <taxon>Pezizomycotina</taxon>
        <taxon>Leotiomycetes</taxon>
        <taxon>Helotiales</taxon>
        <taxon>Pezizellaceae</taxon>
        <taxon>Calycina</taxon>
    </lineage>
</organism>
<keyword evidence="4" id="KW-0694">RNA-binding</keyword>
<comment type="caution">
    <text evidence="7">The sequence shown here is derived from an EMBL/GenBank/DDBJ whole genome shotgun (WGS) entry which is preliminary data.</text>
</comment>
<dbReference type="GO" id="GO:0005847">
    <property type="term" value="C:mRNA cleavage and polyadenylation specificity factor complex"/>
    <property type="evidence" value="ECO:0007669"/>
    <property type="project" value="InterPro"/>
</dbReference>
<dbReference type="InterPro" id="IPR022712">
    <property type="entry name" value="Beta_Casp"/>
</dbReference>
<dbReference type="EMBL" id="MU254470">
    <property type="protein sequence ID" value="KAG9240367.1"/>
    <property type="molecule type" value="Genomic_DNA"/>
</dbReference>